<feature type="non-terminal residue" evidence="1">
    <location>
        <position position="39"/>
    </location>
</feature>
<dbReference type="AlphaFoldDB" id="A0A087TLG1"/>
<dbReference type="Proteomes" id="UP000054359">
    <property type="component" value="Unassembled WGS sequence"/>
</dbReference>
<proteinExistence type="predicted"/>
<evidence type="ECO:0000313" key="1">
    <source>
        <dbReference type="EMBL" id="KFM65950.1"/>
    </source>
</evidence>
<sequence>MVIHKGRIVEKGTHQELLNQRGHYYKLQNREVAALRQEG</sequence>
<gene>
    <name evidence="1" type="ORF">X975_11396</name>
</gene>
<keyword evidence="2" id="KW-1185">Reference proteome</keyword>
<evidence type="ECO:0000313" key="2">
    <source>
        <dbReference type="Proteomes" id="UP000054359"/>
    </source>
</evidence>
<dbReference type="Gene3D" id="3.40.50.300">
    <property type="entry name" value="P-loop containing nucleotide triphosphate hydrolases"/>
    <property type="match status" value="1"/>
</dbReference>
<dbReference type="OrthoDB" id="6500128at2759"/>
<reference evidence="1 2" key="1">
    <citation type="submission" date="2013-11" db="EMBL/GenBank/DDBJ databases">
        <title>Genome sequencing of Stegodyphus mimosarum.</title>
        <authorList>
            <person name="Bechsgaard J."/>
        </authorList>
    </citation>
    <scope>NUCLEOTIDE SEQUENCE [LARGE SCALE GENOMIC DNA]</scope>
</reference>
<protein>
    <submittedName>
        <fullName evidence="1">Uncharacterized protein</fullName>
    </submittedName>
</protein>
<dbReference type="EMBL" id="KK115760">
    <property type="protein sequence ID" value="KFM65950.1"/>
    <property type="molecule type" value="Genomic_DNA"/>
</dbReference>
<accession>A0A087TLG1</accession>
<name>A0A087TLG1_STEMI</name>
<dbReference type="SUPFAM" id="SSF52540">
    <property type="entry name" value="P-loop containing nucleoside triphosphate hydrolases"/>
    <property type="match status" value="1"/>
</dbReference>
<organism evidence="1 2">
    <name type="scientific">Stegodyphus mimosarum</name>
    <name type="common">African social velvet spider</name>
    <dbReference type="NCBI Taxonomy" id="407821"/>
    <lineage>
        <taxon>Eukaryota</taxon>
        <taxon>Metazoa</taxon>
        <taxon>Ecdysozoa</taxon>
        <taxon>Arthropoda</taxon>
        <taxon>Chelicerata</taxon>
        <taxon>Arachnida</taxon>
        <taxon>Araneae</taxon>
        <taxon>Araneomorphae</taxon>
        <taxon>Entelegynae</taxon>
        <taxon>Eresoidea</taxon>
        <taxon>Eresidae</taxon>
        <taxon>Stegodyphus</taxon>
    </lineage>
</organism>
<dbReference type="InterPro" id="IPR027417">
    <property type="entry name" value="P-loop_NTPase"/>
</dbReference>